<dbReference type="Proteomes" id="UP000504633">
    <property type="component" value="Unplaced"/>
</dbReference>
<dbReference type="InterPro" id="IPR020635">
    <property type="entry name" value="Tyr_kinase_cat_dom"/>
</dbReference>
<feature type="compositionally biased region" description="Low complexity" evidence="14">
    <location>
        <begin position="273"/>
        <end position="291"/>
    </location>
</feature>
<dbReference type="PRINTS" id="PR00401">
    <property type="entry name" value="SH2DOMAIN"/>
</dbReference>
<dbReference type="SUPFAM" id="SSF56112">
    <property type="entry name" value="Protein kinase-like (PK-like)"/>
    <property type="match status" value="1"/>
</dbReference>
<feature type="compositionally biased region" description="Low complexity" evidence="14">
    <location>
        <begin position="56"/>
        <end position="75"/>
    </location>
</feature>
<feature type="binding site" evidence="12">
    <location>
        <position position="872"/>
    </location>
    <ligand>
        <name>ATP</name>
        <dbReference type="ChEBI" id="CHEBI:30616"/>
    </ligand>
</feature>
<dbReference type="PROSITE" id="PS50001">
    <property type="entry name" value="SH2"/>
    <property type="match status" value="1"/>
</dbReference>
<dbReference type="Gene3D" id="3.30.505.10">
    <property type="entry name" value="SH2 domain"/>
    <property type="match status" value="1"/>
</dbReference>
<feature type="region of interest" description="Disordered" evidence="14">
    <location>
        <begin position="47"/>
        <end position="96"/>
    </location>
</feature>
<feature type="compositionally biased region" description="Basic residues" evidence="14">
    <location>
        <begin position="76"/>
        <end position="92"/>
    </location>
</feature>
<feature type="compositionally biased region" description="Low complexity" evidence="14">
    <location>
        <begin position="518"/>
        <end position="551"/>
    </location>
</feature>
<dbReference type="FunFam" id="3.30.505.10:FF:000023">
    <property type="entry name" value="Tyrosine-protein kinase"/>
    <property type="match status" value="1"/>
</dbReference>
<dbReference type="PRINTS" id="PR00109">
    <property type="entry name" value="TYRKINASE"/>
</dbReference>
<gene>
    <name evidence="18" type="primary">LOC111598516</name>
</gene>
<keyword evidence="8 11" id="KW-0727">SH2 domain</keyword>
<dbReference type="InterPro" id="IPR050198">
    <property type="entry name" value="Non-receptor_tyrosine_kinases"/>
</dbReference>
<dbReference type="OMA" id="PRRKEFY"/>
<dbReference type="GO" id="GO:0007435">
    <property type="term" value="P:salivary gland morphogenesis"/>
    <property type="evidence" value="ECO:0007669"/>
    <property type="project" value="UniProtKB-ARBA"/>
</dbReference>
<dbReference type="InterPro" id="IPR035027">
    <property type="entry name" value="Csk-like_SH2"/>
</dbReference>
<dbReference type="InterPro" id="IPR036860">
    <property type="entry name" value="SH2_dom_sf"/>
</dbReference>
<organism evidence="17 18">
    <name type="scientific">Drosophila hydei</name>
    <name type="common">Fruit fly</name>
    <dbReference type="NCBI Taxonomy" id="7224"/>
    <lineage>
        <taxon>Eukaryota</taxon>
        <taxon>Metazoa</taxon>
        <taxon>Ecdysozoa</taxon>
        <taxon>Arthropoda</taxon>
        <taxon>Hexapoda</taxon>
        <taxon>Insecta</taxon>
        <taxon>Pterygota</taxon>
        <taxon>Neoptera</taxon>
        <taxon>Endopterygota</taxon>
        <taxon>Diptera</taxon>
        <taxon>Brachycera</taxon>
        <taxon>Muscomorpha</taxon>
        <taxon>Ephydroidea</taxon>
        <taxon>Drosophilidae</taxon>
        <taxon>Drosophila</taxon>
    </lineage>
</organism>
<dbReference type="OrthoDB" id="346907at2759"/>
<evidence type="ECO:0000256" key="8">
    <source>
        <dbReference type="ARBA" id="ARBA00022999"/>
    </source>
</evidence>
<comment type="subcellular location">
    <subcellularLocation>
        <location evidence="1">Cytoplasm</location>
    </subcellularLocation>
</comment>
<dbReference type="PROSITE" id="PS00109">
    <property type="entry name" value="PROTEIN_KINASE_TYR"/>
    <property type="match status" value="1"/>
</dbReference>
<evidence type="ECO:0000313" key="17">
    <source>
        <dbReference type="Proteomes" id="UP000504633"/>
    </source>
</evidence>
<protein>
    <recommendedName>
        <fullName evidence="13">Tyrosine-protein kinase</fullName>
        <ecNumber evidence="13">2.7.10.2</ecNumber>
    </recommendedName>
</protein>
<keyword evidence="7 12" id="KW-0067">ATP-binding</keyword>
<dbReference type="CDD" id="cd05039">
    <property type="entry name" value="PTKc_Csk_like"/>
    <property type="match status" value="1"/>
</dbReference>
<feature type="compositionally biased region" description="Polar residues" evidence="14">
    <location>
        <begin position="692"/>
        <end position="712"/>
    </location>
</feature>
<dbReference type="RefSeq" id="XP_023169559.2">
    <property type="nucleotide sequence ID" value="XM_023313791.2"/>
</dbReference>
<dbReference type="Pfam" id="PF07714">
    <property type="entry name" value="PK_Tyr_Ser-Thr"/>
    <property type="match status" value="1"/>
</dbReference>
<proteinExistence type="inferred from homology"/>
<dbReference type="FunFam" id="3.30.200.20:FF:000053">
    <property type="entry name" value="Tyrosine-protein kinase"/>
    <property type="match status" value="1"/>
</dbReference>
<keyword evidence="2" id="KW-0728">SH3 domain</keyword>
<dbReference type="InterPro" id="IPR011009">
    <property type="entry name" value="Kinase-like_dom_sf"/>
</dbReference>
<dbReference type="Gene3D" id="1.10.510.10">
    <property type="entry name" value="Transferase(Phosphotransferase) domain 1"/>
    <property type="match status" value="1"/>
</dbReference>
<dbReference type="KEGG" id="dhe:111598516"/>
<evidence type="ECO:0000256" key="5">
    <source>
        <dbReference type="ARBA" id="ARBA00022741"/>
    </source>
</evidence>
<evidence type="ECO:0000256" key="6">
    <source>
        <dbReference type="ARBA" id="ARBA00022777"/>
    </source>
</evidence>
<evidence type="ECO:0000256" key="7">
    <source>
        <dbReference type="ARBA" id="ARBA00022840"/>
    </source>
</evidence>
<dbReference type="Pfam" id="PF00017">
    <property type="entry name" value="SH2"/>
    <property type="match status" value="1"/>
</dbReference>
<dbReference type="InterPro" id="IPR017441">
    <property type="entry name" value="Protein_kinase_ATP_BS"/>
</dbReference>
<feature type="domain" description="SH2" evidence="15">
    <location>
        <begin position="729"/>
        <end position="818"/>
    </location>
</feature>
<feature type="region of interest" description="Disordered" evidence="14">
    <location>
        <begin position="692"/>
        <end position="714"/>
    </location>
</feature>
<dbReference type="GO" id="GO:0048468">
    <property type="term" value="P:cell development"/>
    <property type="evidence" value="ECO:0007669"/>
    <property type="project" value="UniProtKB-ARBA"/>
</dbReference>
<dbReference type="FunFam" id="1.10.510.10:FF:000272">
    <property type="entry name" value="Tyrosine-protein kinase"/>
    <property type="match status" value="1"/>
</dbReference>
<comment type="similarity">
    <text evidence="13">Belongs to the protein kinase superfamily. Tyr protein kinase family.</text>
</comment>
<accession>A0A6J1LRK9</accession>
<sequence length="1097" mass="118277">MVTTIKITCDGVFIQSNSYLTPTQTNASTAATVAAAATEAAVATATGSSLSNDSDNSQTSSGSQTASATNQSHNSHSTKSKSTRTNCSRHRSGGVAATQDTRRRYYYFGSKDVYWCKQSLTRSASSLGHREANNSTTTITTSNGGQLIAKARRRPLQLCSSLSAAYAPPKRKEFYFCDKYASGGSSNSTTNSNSCSNVKHTATAATNTSAQPIDVRLLNFLRNAQRRFQSASTTVTTAAAAAATAAAASATTTKPKSEINSRSNTKERASARNWGNNNNNTSSGNNNHSSSLPLIISTDDWFDEEASESAKETQAGLAKTNNQALITVQIKQGKRQQIQLKQKKQRQIATAAAAAGAGGQVTTPTGEPNVGSCKVEDMNSHATATQNGQSTVVGHHRGYSQPSSIAAAAATAASGGTAGDPWYLQATGHQMPPTAPLRHNKRPAPQPNSMGVVGVGVGVGAAATLLHQQQLSQSQPHIMPPSIPPHHHHHHRDNNAHQTASAAAATALHLSSHALNSHNLINNHSPKSPNQTQQQQQQTTTIQQQQQQQQQHSILSTFAPATAATPHVQAEQAAASVTAAAVAAVTQQQQQQHMQMLANCASSNNLMSSSLTLQAPVGVLPPKSLVLSSSSSNSTTSNSNNMPIVANSGSTTSNSNTSNNATSNCSNTNSTAGMSTSLHSFDINGSGGSMDKWTSGSTTAMNHASLSPTGAPQQHHLRKCEVKLNAMPWFHGSITRDEAEHLLQPREDGLFLVRESTNFPGDYTLCVCFQGKVEHYRVKYLENKLTIDDEEYFENLGQLVAHYEADADGLCTQLIKCLPKLGKQEFCINSKEFVDKGWVIPESELQLRESIGKGEFGDVLLGILRNEKVAVKMLKDEGAVQKFLAEASVMTTLEHENLVKFIGLVFTSKHLYLVTEYMSKGSLVDYLRSRGRQHITKKDQINFAFDTASGMEYLEAKKVVHRDLAARNVLISEDCVAKVSDFGLAREECYNLDVGKLPIKWTAPEALKNGRFSNKSDMWSFGILLWEIYSFGRVPYPRIPLADVVKHVEVGYKMEAPEGCPAEIYEMMRQAWDLNPVKRPTFAELKVKLQQLNNATA</sequence>
<evidence type="ECO:0000259" key="15">
    <source>
        <dbReference type="PROSITE" id="PS50001"/>
    </source>
</evidence>
<evidence type="ECO:0000313" key="18">
    <source>
        <dbReference type="RefSeq" id="XP_023169559.2"/>
    </source>
</evidence>
<feature type="region of interest" description="Disordered" evidence="14">
    <location>
        <begin position="627"/>
        <end position="668"/>
    </location>
</feature>
<feature type="domain" description="Protein kinase" evidence="16">
    <location>
        <begin position="845"/>
        <end position="1092"/>
    </location>
</feature>
<feature type="region of interest" description="Disordered" evidence="14">
    <location>
        <begin position="469"/>
        <end position="503"/>
    </location>
</feature>
<dbReference type="SUPFAM" id="SSF55550">
    <property type="entry name" value="SH2 domain"/>
    <property type="match status" value="1"/>
</dbReference>
<dbReference type="GO" id="GO:0004715">
    <property type="term" value="F:non-membrane spanning protein tyrosine kinase activity"/>
    <property type="evidence" value="ECO:0007669"/>
    <property type="project" value="UniProtKB-EC"/>
</dbReference>
<dbReference type="CTD" id="1445"/>
<comment type="catalytic activity">
    <reaction evidence="10 13">
        <text>L-tyrosyl-[protein] + ATP = O-phospho-L-tyrosyl-[protein] + ADP + H(+)</text>
        <dbReference type="Rhea" id="RHEA:10596"/>
        <dbReference type="Rhea" id="RHEA-COMP:10136"/>
        <dbReference type="Rhea" id="RHEA-COMP:20101"/>
        <dbReference type="ChEBI" id="CHEBI:15378"/>
        <dbReference type="ChEBI" id="CHEBI:30616"/>
        <dbReference type="ChEBI" id="CHEBI:46858"/>
        <dbReference type="ChEBI" id="CHEBI:61978"/>
        <dbReference type="ChEBI" id="CHEBI:456216"/>
        <dbReference type="EC" id="2.7.10.2"/>
    </reaction>
</comment>
<evidence type="ECO:0000256" key="14">
    <source>
        <dbReference type="SAM" id="MobiDB-lite"/>
    </source>
</evidence>
<dbReference type="Gene3D" id="3.30.200.20">
    <property type="entry name" value="Phosphorylase Kinase, domain 1"/>
    <property type="match status" value="1"/>
</dbReference>
<evidence type="ECO:0000256" key="9">
    <source>
        <dbReference type="ARBA" id="ARBA00023137"/>
    </source>
</evidence>
<dbReference type="GO" id="GO:0007424">
    <property type="term" value="P:open tracheal system development"/>
    <property type="evidence" value="ECO:0007669"/>
    <property type="project" value="UniProtKB-ARBA"/>
</dbReference>
<dbReference type="PROSITE" id="PS50011">
    <property type="entry name" value="PROTEIN_KINASE_DOM"/>
    <property type="match status" value="1"/>
</dbReference>
<dbReference type="InterPro" id="IPR008266">
    <property type="entry name" value="Tyr_kinase_AS"/>
</dbReference>
<evidence type="ECO:0000259" key="16">
    <source>
        <dbReference type="PROSITE" id="PS50011"/>
    </source>
</evidence>
<dbReference type="SMART" id="SM00219">
    <property type="entry name" value="TyrKc"/>
    <property type="match status" value="1"/>
</dbReference>
<dbReference type="CDD" id="cd09937">
    <property type="entry name" value="SH2_csk_like"/>
    <property type="match status" value="1"/>
</dbReference>
<evidence type="ECO:0000256" key="1">
    <source>
        <dbReference type="ARBA" id="ARBA00004496"/>
    </source>
</evidence>
<feature type="compositionally biased region" description="Basic and acidic residues" evidence="14">
    <location>
        <begin position="255"/>
        <end position="270"/>
    </location>
</feature>
<keyword evidence="5 12" id="KW-0547">Nucleotide-binding</keyword>
<dbReference type="InterPro" id="IPR000980">
    <property type="entry name" value="SH2"/>
</dbReference>
<dbReference type="EC" id="2.7.10.2" evidence="13"/>
<dbReference type="PANTHER" id="PTHR24418">
    <property type="entry name" value="TYROSINE-PROTEIN KINASE"/>
    <property type="match status" value="1"/>
</dbReference>
<evidence type="ECO:0000256" key="3">
    <source>
        <dbReference type="ARBA" id="ARBA00022490"/>
    </source>
</evidence>
<keyword evidence="4 13" id="KW-0808">Transferase</keyword>
<dbReference type="AlphaFoldDB" id="A0A6J1LRK9"/>
<keyword evidence="9 13" id="KW-0829">Tyrosine-protein kinase</keyword>
<keyword evidence="3" id="KW-0963">Cytoplasm</keyword>
<evidence type="ECO:0000256" key="2">
    <source>
        <dbReference type="ARBA" id="ARBA00022443"/>
    </source>
</evidence>
<dbReference type="GO" id="GO:0002009">
    <property type="term" value="P:morphogenesis of an epithelium"/>
    <property type="evidence" value="ECO:0007669"/>
    <property type="project" value="UniProtKB-ARBA"/>
</dbReference>
<evidence type="ECO:0000256" key="10">
    <source>
        <dbReference type="ARBA" id="ARBA00051245"/>
    </source>
</evidence>
<feature type="region of interest" description="Disordered" evidence="14">
    <location>
        <begin position="518"/>
        <end position="553"/>
    </location>
</feature>
<name>A0A6J1LRK9_DROHY</name>
<evidence type="ECO:0000256" key="11">
    <source>
        <dbReference type="PROSITE-ProRule" id="PRU00191"/>
    </source>
</evidence>
<dbReference type="InterPro" id="IPR000719">
    <property type="entry name" value="Prot_kinase_dom"/>
</dbReference>
<dbReference type="GO" id="GO:0030036">
    <property type="term" value="P:actin cytoskeleton organization"/>
    <property type="evidence" value="ECO:0007669"/>
    <property type="project" value="UniProtKB-ARBA"/>
</dbReference>
<dbReference type="GO" id="GO:0005737">
    <property type="term" value="C:cytoplasm"/>
    <property type="evidence" value="ECO:0007669"/>
    <property type="project" value="UniProtKB-SubCell"/>
</dbReference>
<dbReference type="InterPro" id="IPR001245">
    <property type="entry name" value="Ser-Thr/Tyr_kinase_cat_dom"/>
</dbReference>
<dbReference type="SMART" id="SM00252">
    <property type="entry name" value="SH2"/>
    <property type="match status" value="1"/>
</dbReference>
<dbReference type="PROSITE" id="PS00107">
    <property type="entry name" value="PROTEIN_KINASE_ATP"/>
    <property type="match status" value="1"/>
</dbReference>
<feature type="compositionally biased region" description="Low complexity" evidence="14">
    <location>
        <begin position="628"/>
        <end position="668"/>
    </location>
</feature>
<dbReference type="GO" id="GO:0005524">
    <property type="term" value="F:ATP binding"/>
    <property type="evidence" value="ECO:0007669"/>
    <property type="project" value="UniProtKB-UniRule"/>
</dbReference>
<reference evidence="18" key="1">
    <citation type="submission" date="2025-08" db="UniProtKB">
        <authorList>
            <consortium name="RefSeq"/>
        </authorList>
    </citation>
    <scope>IDENTIFICATION</scope>
    <source>
        <strain evidence="18">15085-1641.00</strain>
        <tissue evidence="18">Whole body</tissue>
    </source>
</reference>
<keyword evidence="17" id="KW-1185">Reference proteome</keyword>
<evidence type="ECO:0000256" key="12">
    <source>
        <dbReference type="PROSITE-ProRule" id="PRU10141"/>
    </source>
</evidence>
<keyword evidence="6 13" id="KW-0418">Kinase</keyword>
<evidence type="ECO:0000256" key="4">
    <source>
        <dbReference type="ARBA" id="ARBA00022679"/>
    </source>
</evidence>
<dbReference type="GeneID" id="111598516"/>
<feature type="region of interest" description="Disordered" evidence="14">
    <location>
        <begin position="246"/>
        <end position="292"/>
    </location>
</feature>
<evidence type="ECO:0000256" key="13">
    <source>
        <dbReference type="RuleBase" id="RU362096"/>
    </source>
</evidence>